<feature type="region of interest" description="Disordered" evidence="1">
    <location>
        <begin position="35"/>
        <end position="79"/>
    </location>
</feature>
<keyword evidence="3" id="KW-1185">Reference proteome</keyword>
<feature type="compositionally biased region" description="Acidic residues" evidence="1">
    <location>
        <begin position="44"/>
        <end position="64"/>
    </location>
</feature>
<comment type="caution">
    <text evidence="2">The sequence shown here is derived from an EMBL/GenBank/DDBJ whole genome shotgun (WGS) entry which is preliminary data.</text>
</comment>
<accession>A0A8J2K288</accession>
<dbReference type="EMBL" id="CAJVCH010185266">
    <property type="protein sequence ID" value="CAG7729854.1"/>
    <property type="molecule type" value="Genomic_DNA"/>
</dbReference>
<dbReference type="OrthoDB" id="6781064at2759"/>
<dbReference type="AlphaFoldDB" id="A0A8J2K288"/>
<gene>
    <name evidence="2" type="ORF">AFUS01_LOCUS18545</name>
</gene>
<protein>
    <submittedName>
        <fullName evidence="2">Uncharacterized protein</fullName>
    </submittedName>
</protein>
<evidence type="ECO:0000313" key="3">
    <source>
        <dbReference type="Proteomes" id="UP000708208"/>
    </source>
</evidence>
<name>A0A8J2K288_9HEXA</name>
<evidence type="ECO:0000313" key="2">
    <source>
        <dbReference type="EMBL" id="CAG7729854.1"/>
    </source>
</evidence>
<reference evidence="2" key="1">
    <citation type="submission" date="2021-06" db="EMBL/GenBank/DDBJ databases">
        <authorList>
            <person name="Hodson N. C."/>
            <person name="Mongue J. A."/>
            <person name="Jaron S. K."/>
        </authorList>
    </citation>
    <scope>NUCLEOTIDE SEQUENCE</scope>
</reference>
<dbReference type="Proteomes" id="UP000708208">
    <property type="component" value="Unassembled WGS sequence"/>
</dbReference>
<evidence type="ECO:0000256" key="1">
    <source>
        <dbReference type="SAM" id="MobiDB-lite"/>
    </source>
</evidence>
<organism evidence="2 3">
    <name type="scientific">Allacma fusca</name>
    <dbReference type="NCBI Taxonomy" id="39272"/>
    <lineage>
        <taxon>Eukaryota</taxon>
        <taxon>Metazoa</taxon>
        <taxon>Ecdysozoa</taxon>
        <taxon>Arthropoda</taxon>
        <taxon>Hexapoda</taxon>
        <taxon>Collembola</taxon>
        <taxon>Symphypleona</taxon>
        <taxon>Sminthuridae</taxon>
        <taxon>Allacma</taxon>
    </lineage>
</organism>
<sequence length="345" mass="39696">MQKYGHISGGINQLCMAHAINLGIIDTFYPPPNKPNSDVNDFIDVSEDETSDNEVEESDSEAESETSTQDHSSSDEEDTRIRWSSLFDMLQRYKEVQSSVEKTLIDMKKTKSLSKVQQQRIQPLNDRESDIVDEMIQILEPVKVAVEELSASDINLLGFEEIFYVLLEELSLKTEFGQKLKNNIANRIKERRTIWSKIIYTLHHGIQEEEDNNVEDDELSAHVRSLKVDAKTLKANVLVLLTRLQLTHEDEYPNSDEDITDFLPKRRRMDLSVSTETDISLREKMRRRKELLTKPTQAGEETQHSKSMAALVRDEIIEFLQSGPKAKRGHHLQLAFRIRLSKALS</sequence>
<proteinExistence type="predicted"/>